<evidence type="ECO:0000259" key="1">
    <source>
        <dbReference type="Pfam" id="PF03118"/>
    </source>
</evidence>
<dbReference type="GO" id="GO:0006351">
    <property type="term" value="P:DNA-templated transcription"/>
    <property type="evidence" value="ECO:0007669"/>
    <property type="project" value="InterPro"/>
</dbReference>
<accession>A0AAD2F5V0</accession>
<dbReference type="InterPro" id="IPR011260">
    <property type="entry name" value="RNAP_asu_C"/>
</dbReference>
<dbReference type="GO" id="GO:0003899">
    <property type="term" value="F:DNA-directed RNA polymerase activity"/>
    <property type="evidence" value="ECO:0007669"/>
    <property type="project" value="UniProtKB-EC"/>
</dbReference>
<dbReference type="Pfam" id="PF03118">
    <property type="entry name" value="RNA_pol_A_CTD"/>
    <property type="match status" value="1"/>
</dbReference>
<dbReference type="GO" id="GO:0000428">
    <property type="term" value="C:DNA-directed RNA polymerase complex"/>
    <property type="evidence" value="ECO:0007669"/>
    <property type="project" value="UniProtKB-KW"/>
</dbReference>
<keyword evidence="2" id="KW-0808">Transferase</keyword>
<keyword evidence="2" id="KW-0804">Transcription</keyword>
<dbReference type="GeneID" id="34794350"/>
<keyword evidence="2" id="KW-0240">DNA-directed RNA polymerase</keyword>
<gene>
    <name evidence="2" type="primary">rpoA_2</name>
    <name evidence="2" type="ORF">R77560_04433</name>
</gene>
<dbReference type="Gene3D" id="1.10.150.20">
    <property type="entry name" value="5' to 3' exonuclease, C-terminal subdomain"/>
    <property type="match status" value="1"/>
</dbReference>
<name>A0AAD2F5V0_9RALS</name>
<sequence length="234" mass="25056">MTTTPKSLRARVEEVVREAGGQYSPGLRVALPASQVLEIAGALERGVPSPEDAARTKAARREIKSELHSELAAGLNLMRAAIAKRIGEADGDMRAAILANAMLDATESAVEEAGYFATNTTLQRAAVDRYIERVAIAFGALERLHAFAKAQLPEPIDPAIAPAAMAVKDLDLSTRTHNCLRLEGIKTLADLMGCRADELLRIPNLGRKGLAEIEHELAARGFQLATSRNQAGAR</sequence>
<feature type="domain" description="RNA polymerase alpha subunit C-terminal" evidence="1">
    <location>
        <begin position="164"/>
        <end position="218"/>
    </location>
</feature>
<dbReference type="EC" id="2.7.7.6" evidence="2"/>
<dbReference type="EMBL" id="CATZAZ010000015">
    <property type="protein sequence ID" value="CAJ0806510.1"/>
    <property type="molecule type" value="Genomic_DNA"/>
</dbReference>
<dbReference type="SUPFAM" id="SSF47789">
    <property type="entry name" value="C-terminal domain of RNA polymerase alpha subunit"/>
    <property type="match status" value="1"/>
</dbReference>
<evidence type="ECO:0000313" key="2">
    <source>
        <dbReference type="EMBL" id="CAJ0806510.1"/>
    </source>
</evidence>
<reference evidence="2" key="1">
    <citation type="submission" date="2023-07" db="EMBL/GenBank/DDBJ databases">
        <authorList>
            <person name="Peeters C."/>
        </authorList>
    </citation>
    <scope>NUCLEOTIDE SEQUENCE</scope>
    <source>
        <strain evidence="2">R-77560</strain>
    </source>
</reference>
<dbReference type="AlphaFoldDB" id="A0AAD2F5V0"/>
<organism evidence="2 3">
    <name type="scientific">Ralstonia thomasii</name>
    <dbReference type="NCBI Taxonomy" id="3058596"/>
    <lineage>
        <taxon>Bacteria</taxon>
        <taxon>Pseudomonadati</taxon>
        <taxon>Pseudomonadota</taxon>
        <taxon>Betaproteobacteria</taxon>
        <taxon>Burkholderiales</taxon>
        <taxon>Burkholderiaceae</taxon>
        <taxon>Ralstonia</taxon>
    </lineage>
</organism>
<comment type="caution">
    <text evidence="2">The sequence shown here is derived from an EMBL/GenBank/DDBJ whole genome shotgun (WGS) entry which is preliminary data.</text>
</comment>
<keyword evidence="2" id="KW-0548">Nucleotidyltransferase</keyword>
<dbReference type="RefSeq" id="WP_024542472.1">
    <property type="nucleotide sequence ID" value="NZ_CATZAZ010000015.1"/>
</dbReference>
<dbReference type="Proteomes" id="UP001189756">
    <property type="component" value="Unassembled WGS sequence"/>
</dbReference>
<evidence type="ECO:0000313" key="3">
    <source>
        <dbReference type="Proteomes" id="UP001189756"/>
    </source>
</evidence>
<proteinExistence type="predicted"/>
<dbReference type="GO" id="GO:0003677">
    <property type="term" value="F:DNA binding"/>
    <property type="evidence" value="ECO:0007669"/>
    <property type="project" value="InterPro"/>
</dbReference>
<protein>
    <submittedName>
        <fullName evidence="2">DNA-directed RNA polymerase subunit alpha</fullName>
        <ecNumber evidence="2">2.7.7.6</ecNumber>
    </submittedName>
</protein>